<feature type="transmembrane region" description="Helical" evidence="1">
    <location>
        <begin position="307"/>
        <end position="330"/>
    </location>
</feature>
<name>A0ABY1NH95_9RHOB</name>
<keyword evidence="1" id="KW-0812">Transmembrane</keyword>
<organism evidence="3 4">
    <name type="scientific">Shimia sagamensis</name>
    <dbReference type="NCBI Taxonomy" id="1566352"/>
    <lineage>
        <taxon>Bacteria</taxon>
        <taxon>Pseudomonadati</taxon>
        <taxon>Pseudomonadota</taxon>
        <taxon>Alphaproteobacteria</taxon>
        <taxon>Rhodobacterales</taxon>
        <taxon>Roseobacteraceae</taxon>
    </lineage>
</organism>
<evidence type="ECO:0000256" key="1">
    <source>
        <dbReference type="SAM" id="Phobius"/>
    </source>
</evidence>
<sequence>MSWLRGILLGCCAIFMAFSAAAHELDPGYLDIREIETNTYQVFWRKPDVRGRPMPIEVRLPENCTPQSGPDSVSDGTAWQSHWVAICDHGLSGRYLSVDGLAYQKTDVLIRLQALDASPVTKRLTSTQTTLLIPEKQSLLQVGWTYAVLGFEHILEGWDHLLFVFALVLLIRSKRRLIGAITAFTVAHSITLALAALGHVSIPGPPVEAIIALSVVFLAIEILKREEAKLRLSERAPWMVAFAFGLLHGLGFAGALQDIGLPEVDIAMALLAFNLGVEAGQLAFVGVVLAAGYVLKGGLSWLNMLSVRLLSNANLVAGYLIGTVATFWVAERIYGF</sequence>
<feature type="transmembrane region" description="Helical" evidence="1">
    <location>
        <begin position="177"/>
        <end position="200"/>
    </location>
</feature>
<keyword evidence="1" id="KW-1133">Transmembrane helix</keyword>
<feature type="transmembrane region" description="Helical" evidence="1">
    <location>
        <begin position="268"/>
        <end position="295"/>
    </location>
</feature>
<feature type="transmembrane region" description="Helical" evidence="1">
    <location>
        <begin position="206"/>
        <end position="224"/>
    </location>
</feature>
<dbReference type="Proteomes" id="UP001157961">
    <property type="component" value="Unassembled WGS sequence"/>
</dbReference>
<feature type="transmembrane region" description="Helical" evidence="1">
    <location>
        <begin position="144"/>
        <end position="170"/>
    </location>
</feature>
<feature type="transmembrane region" description="Helical" evidence="1">
    <location>
        <begin position="236"/>
        <end position="256"/>
    </location>
</feature>
<comment type="caution">
    <text evidence="3">The sequence shown here is derived from an EMBL/GenBank/DDBJ whole genome shotgun (WGS) entry which is preliminary data.</text>
</comment>
<gene>
    <name evidence="3" type="ORF">SAMN06265373_10213</name>
</gene>
<keyword evidence="2" id="KW-0732">Signal</keyword>
<dbReference type="InterPro" id="IPR032809">
    <property type="entry name" value="Put_HupE_UreJ"/>
</dbReference>
<evidence type="ECO:0000313" key="3">
    <source>
        <dbReference type="EMBL" id="SMP09818.1"/>
    </source>
</evidence>
<dbReference type="RefSeq" id="WP_283424784.1">
    <property type="nucleotide sequence ID" value="NZ_FXTY01000002.1"/>
</dbReference>
<accession>A0ABY1NH95</accession>
<dbReference type="EMBL" id="FXTY01000002">
    <property type="protein sequence ID" value="SMP09818.1"/>
    <property type="molecule type" value="Genomic_DNA"/>
</dbReference>
<feature type="chain" id="PRO_5047192859" evidence="2">
    <location>
        <begin position="23"/>
        <end position="336"/>
    </location>
</feature>
<proteinExistence type="predicted"/>
<evidence type="ECO:0000313" key="4">
    <source>
        <dbReference type="Proteomes" id="UP001157961"/>
    </source>
</evidence>
<reference evidence="3 4" key="1">
    <citation type="submission" date="2017-05" db="EMBL/GenBank/DDBJ databases">
        <authorList>
            <person name="Varghese N."/>
            <person name="Submissions S."/>
        </authorList>
    </citation>
    <scope>NUCLEOTIDE SEQUENCE [LARGE SCALE GENOMIC DNA]</scope>
    <source>
        <strain evidence="3 4">DSM 29734</strain>
    </source>
</reference>
<keyword evidence="4" id="KW-1185">Reference proteome</keyword>
<feature type="signal peptide" evidence="2">
    <location>
        <begin position="1"/>
        <end position="22"/>
    </location>
</feature>
<evidence type="ECO:0000256" key="2">
    <source>
        <dbReference type="SAM" id="SignalP"/>
    </source>
</evidence>
<keyword evidence="1" id="KW-0472">Membrane</keyword>
<dbReference type="Pfam" id="PF13795">
    <property type="entry name" value="HupE_UreJ_2"/>
    <property type="match status" value="1"/>
</dbReference>
<protein>
    <submittedName>
        <fullName evidence="3">Hydrogenase/urease accessory protein HupE</fullName>
    </submittedName>
</protein>